<dbReference type="EMBL" id="JABSTR010000011">
    <property type="protein sequence ID" value="KAH9381245.1"/>
    <property type="molecule type" value="Genomic_DNA"/>
</dbReference>
<dbReference type="InterPro" id="IPR036249">
    <property type="entry name" value="Thioredoxin-like_sf"/>
</dbReference>
<dbReference type="PANTHER" id="PTHR43968">
    <property type="match status" value="1"/>
</dbReference>
<protein>
    <recommendedName>
        <fullName evidence="8">Glutathione s-transferase</fullName>
    </recommendedName>
</protein>
<dbReference type="PROSITE" id="PS50405">
    <property type="entry name" value="GST_CTER"/>
    <property type="match status" value="1"/>
</dbReference>
<dbReference type="PANTHER" id="PTHR43968:SF6">
    <property type="entry name" value="GLUTATHIONE S-TRANSFERASE OMEGA"/>
    <property type="match status" value="1"/>
</dbReference>
<dbReference type="InterPro" id="IPR050983">
    <property type="entry name" value="GST_Omega/HSP26"/>
</dbReference>
<sequence>MRTGAGHHRVLIHLRSVGSCSEPDNGGAFLDPDKWSGMTPTVDEGKETEKLRGEKKRQHSSAVLFAEKTEDGRSIAILVSLLGARVPRAGMPCPPLAPGKLRIYSMRFCPFCQRSLLVLHAKNIDHEVININLADKPEWHLKLHPAGKVPILQQDDKLLWESLVVAEYLDDAFGQPKLMPTDPYRRARDRLFIEAGSAALMPVLKIHYNKENRVELWKEFKEKVRVFEDELATRKTPYLSGEKGPGFVDYMVWPFFPRVRAFSTIFPELQMPTEFPLLLGWVQAMERDKAVAATLNPDHLLLHTRSVLDNCPDYDVGL</sequence>
<gene>
    <name evidence="6" type="ORF">HPB48_014444</name>
</gene>
<proteinExistence type="inferred from homology"/>
<comment type="similarity">
    <text evidence="1">Belongs to the GST superfamily. Omega family.</text>
</comment>
<accession>A0A9J6H0I3</accession>
<evidence type="ECO:0000259" key="4">
    <source>
        <dbReference type="PROSITE" id="PS50404"/>
    </source>
</evidence>
<dbReference type="OrthoDB" id="6505778at2759"/>
<dbReference type="SFLD" id="SFLDS00019">
    <property type="entry name" value="Glutathione_Transferase_(cytos"/>
    <property type="match status" value="1"/>
</dbReference>
<dbReference type="Pfam" id="PF13410">
    <property type="entry name" value="GST_C_2"/>
    <property type="match status" value="1"/>
</dbReference>
<evidence type="ECO:0008006" key="8">
    <source>
        <dbReference type="Google" id="ProtNLM"/>
    </source>
</evidence>
<dbReference type="InterPro" id="IPR040079">
    <property type="entry name" value="Glutathione_S-Trfase"/>
</dbReference>
<feature type="domain" description="GST C-terminal" evidence="5">
    <location>
        <begin position="182"/>
        <end position="314"/>
    </location>
</feature>
<evidence type="ECO:0000313" key="6">
    <source>
        <dbReference type="EMBL" id="KAH9381245.1"/>
    </source>
</evidence>
<dbReference type="OMA" id="QENWPPR"/>
<feature type="region of interest" description="Disordered" evidence="3">
    <location>
        <begin position="28"/>
        <end position="57"/>
    </location>
</feature>
<keyword evidence="2" id="KW-0560">Oxidoreductase</keyword>
<evidence type="ECO:0000256" key="2">
    <source>
        <dbReference type="ARBA" id="ARBA00023002"/>
    </source>
</evidence>
<evidence type="ECO:0000256" key="3">
    <source>
        <dbReference type="SAM" id="MobiDB-lite"/>
    </source>
</evidence>
<dbReference type="Proteomes" id="UP000821853">
    <property type="component" value="Chromosome 9"/>
</dbReference>
<dbReference type="InterPro" id="IPR004045">
    <property type="entry name" value="Glutathione_S-Trfase_N"/>
</dbReference>
<dbReference type="PRINTS" id="PR01625">
    <property type="entry name" value="GSTRNSFRASEO"/>
</dbReference>
<evidence type="ECO:0000313" key="7">
    <source>
        <dbReference type="Proteomes" id="UP000821853"/>
    </source>
</evidence>
<evidence type="ECO:0000256" key="1">
    <source>
        <dbReference type="ARBA" id="ARBA00011067"/>
    </source>
</evidence>
<organism evidence="6 7">
    <name type="scientific">Haemaphysalis longicornis</name>
    <name type="common">Bush tick</name>
    <dbReference type="NCBI Taxonomy" id="44386"/>
    <lineage>
        <taxon>Eukaryota</taxon>
        <taxon>Metazoa</taxon>
        <taxon>Ecdysozoa</taxon>
        <taxon>Arthropoda</taxon>
        <taxon>Chelicerata</taxon>
        <taxon>Arachnida</taxon>
        <taxon>Acari</taxon>
        <taxon>Parasitiformes</taxon>
        <taxon>Ixodida</taxon>
        <taxon>Ixodoidea</taxon>
        <taxon>Ixodidae</taxon>
        <taxon>Haemaphysalinae</taxon>
        <taxon>Haemaphysalis</taxon>
    </lineage>
</organism>
<comment type="caution">
    <text evidence="6">The sequence shown here is derived from an EMBL/GenBank/DDBJ whole genome shotgun (WGS) entry which is preliminary data.</text>
</comment>
<dbReference type="GO" id="GO:0045174">
    <property type="term" value="F:glutathione dehydrogenase (ascorbate) activity"/>
    <property type="evidence" value="ECO:0007669"/>
    <property type="project" value="TreeGrafter"/>
</dbReference>
<dbReference type="InterPro" id="IPR005442">
    <property type="entry name" value="GST_omega"/>
</dbReference>
<dbReference type="FunFam" id="1.20.1050.10:FF:000009">
    <property type="entry name" value="Glutathione S-transferase omega-1"/>
    <property type="match status" value="1"/>
</dbReference>
<dbReference type="Gene3D" id="1.20.1050.10">
    <property type="match status" value="1"/>
</dbReference>
<dbReference type="InterPro" id="IPR010987">
    <property type="entry name" value="Glutathione-S-Trfase_C-like"/>
</dbReference>
<dbReference type="SUPFAM" id="SSF52833">
    <property type="entry name" value="Thioredoxin-like"/>
    <property type="match status" value="1"/>
</dbReference>
<feature type="compositionally biased region" description="Basic and acidic residues" evidence="3">
    <location>
        <begin position="43"/>
        <end position="52"/>
    </location>
</feature>
<dbReference type="GO" id="GO:0005737">
    <property type="term" value="C:cytoplasm"/>
    <property type="evidence" value="ECO:0007669"/>
    <property type="project" value="InterPro"/>
</dbReference>
<feature type="domain" description="GST N-terminal" evidence="4">
    <location>
        <begin position="99"/>
        <end position="177"/>
    </location>
</feature>
<keyword evidence="7" id="KW-1185">Reference proteome</keyword>
<name>A0A9J6H0I3_HAELO</name>
<dbReference type="AlphaFoldDB" id="A0A9J6H0I3"/>
<reference evidence="6 7" key="1">
    <citation type="journal article" date="2020" name="Cell">
        <title>Large-Scale Comparative Analyses of Tick Genomes Elucidate Their Genetic Diversity and Vector Capacities.</title>
        <authorList>
            <consortium name="Tick Genome and Microbiome Consortium (TIGMIC)"/>
            <person name="Jia N."/>
            <person name="Wang J."/>
            <person name="Shi W."/>
            <person name="Du L."/>
            <person name="Sun Y."/>
            <person name="Zhan W."/>
            <person name="Jiang J.F."/>
            <person name="Wang Q."/>
            <person name="Zhang B."/>
            <person name="Ji P."/>
            <person name="Bell-Sakyi L."/>
            <person name="Cui X.M."/>
            <person name="Yuan T.T."/>
            <person name="Jiang B.G."/>
            <person name="Yang W.F."/>
            <person name="Lam T.T."/>
            <person name="Chang Q.C."/>
            <person name="Ding S.J."/>
            <person name="Wang X.J."/>
            <person name="Zhu J.G."/>
            <person name="Ruan X.D."/>
            <person name="Zhao L."/>
            <person name="Wei J.T."/>
            <person name="Ye R.Z."/>
            <person name="Que T.C."/>
            <person name="Du C.H."/>
            <person name="Zhou Y.H."/>
            <person name="Cheng J.X."/>
            <person name="Dai P.F."/>
            <person name="Guo W.B."/>
            <person name="Han X.H."/>
            <person name="Huang E.J."/>
            <person name="Li L.F."/>
            <person name="Wei W."/>
            <person name="Gao Y.C."/>
            <person name="Liu J.Z."/>
            <person name="Shao H.Z."/>
            <person name="Wang X."/>
            <person name="Wang C.C."/>
            <person name="Yang T.C."/>
            <person name="Huo Q.B."/>
            <person name="Li W."/>
            <person name="Chen H.Y."/>
            <person name="Chen S.E."/>
            <person name="Zhou L.G."/>
            <person name="Ni X.B."/>
            <person name="Tian J.H."/>
            <person name="Sheng Y."/>
            <person name="Liu T."/>
            <person name="Pan Y.S."/>
            <person name="Xia L.Y."/>
            <person name="Li J."/>
            <person name="Zhao F."/>
            <person name="Cao W.C."/>
        </authorList>
    </citation>
    <scope>NUCLEOTIDE SEQUENCE [LARGE SCALE GENOMIC DNA]</scope>
    <source>
        <strain evidence="6">HaeL-2018</strain>
    </source>
</reference>
<dbReference type="PROSITE" id="PS50404">
    <property type="entry name" value="GST_NTER"/>
    <property type="match status" value="1"/>
</dbReference>
<dbReference type="SFLD" id="SFLDG00358">
    <property type="entry name" value="Main_(cytGST)"/>
    <property type="match status" value="1"/>
</dbReference>
<dbReference type="Gene3D" id="3.40.30.10">
    <property type="entry name" value="Glutaredoxin"/>
    <property type="match status" value="1"/>
</dbReference>
<dbReference type="Pfam" id="PF13417">
    <property type="entry name" value="GST_N_3"/>
    <property type="match status" value="1"/>
</dbReference>
<dbReference type="SUPFAM" id="SSF47616">
    <property type="entry name" value="GST C-terminal domain-like"/>
    <property type="match status" value="1"/>
</dbReference>
<dbReference type="GO" id="GO:0004364">
    <property type="term" value="F:glutathione transferase activity"/>
    <property type="evidence" value="ECO:0007669"/>
    <property type="project" value="InterPro"/>
</dbReference>
<dbReference type="VEuPathDB" id="VectorBase:HLOH_051676"/>
<dbReference type="InterPro" id="IPR036282">
    <property type="entry name" value="Glutathione-S-Trfase_C_sf"/>
</dbReference>
<dbReference type="FunFam" id="3.40.30.10:FF:000123">
    <property type="entry name" value="Glutathione transferase o1"/>
    <property type="match status" value="1"/>
</dbReference>
<evidence type="ECO:0000259" key="5">
    <source>
        <dbReference type="PROSITE" id="PS50405"/>
    </source>
</evidence>
<dbReference type="GO" id="GO:0006749">
    <property type="term" value="P:glutathione metabolic process"/>
    <property type="evidence" value="ECO:0007669"/>
    <property type="project" value="TreeGrafter"/>
</dbReference>